<feature type="transmembrane region" description="Helical" evidence="8">
    <location>
        <begin position="72"/>
        <end position="90"/>
    </location>
</feature>
<feature type="transmembrane region" description="Helical" evidence="8">
    <location>
        <begin position="227"/>
        <end position="242"/>
    </location>
</feature>
<keyword evidence="11" id="KW-1185">Reference proteome</keyword>
<evidence type="ECO:0000256" key="2">
    <source>
        <dbReference type="ARBA" id="ARBA00022448"/>
    </source>
</evidence>
<dbReference type="Proteomes" id="UP001596114">
    <property type="component" value="Unassembled WGS sequence"/>
</dbReference>
<feature type="domain" description="Cation/H+ exchanger transmembrane" evidence="9">
    <location>
        <begin position="24"/>
        <end position="385"/>
    </location>
</feature>
<feature type="transmembrane region" description="Helical" evidence="8">
    <location>
        <begin position="198"/>
        <end position="215"/>
    </location>
</feature>
<keyword evidence="4 8" id="KW-0812">Transmembrane</keyword>
<feature type="transmembrane region" description="Helical" evidence="8">
    <location>
        <begin position="6"/>
        <end position="22"/>
    </location>
</feature>
<feature type="transmembrane region" description="Helical" evidence="8">
    <location>
        <begin position="369"/>
        <end position="386"/>
    </location>
</feature>
<evidence type="ECO:0000259" key="9">
    <source>
        <dbReference type="Pfam" id="PF00999"/>
    </source>
</evidence>
<evidence type="ECO:0000256" key="6">
    <source>
        <dbReference type="ARBA" id="ARBA00023065"/>
    </source>
</evidence>
<sequence>MNSTDIFLVAMMIIFGAPYLIWRLARLDYYAPLVVVQILTGIVLGPGILGAAFPHYYDTVFSGTVIQALNGVAWWAVMLFVWIAGIELDLAQVWARRRECGITASLALGVPLVFGSIAAIMLLGWQGGWIGAAAAPWQFVLGVGMACAVTALPILILLMEKLAILRLPLGQRILRYASLDDIAIWAVLAVILLDWERVGRQLLFLLLFVCAAWLFRRLMRRLAESDRWYVGLIWLAACGLAADRAGLHYMVGAFLAGAVIDREWFDQTRMDLLRHHVLLVVMPVFFLSTGLRTGWSVGGAAVFVAAGLLLLASVGGKLAGVHIAGRLLGWGRGEAWSIGWLLQTKALIMIIFVNILLDRHLITADTFTALLLMAVVSTMLTVPLVAPRLRASGGDRQPLSLDDAARPADEMNALPNAAALIDGTST</sequence>
<dbReference type="InterPro" id="IPR050794">
    <property type="entry name" value="CPA2_transporter"/>
</dbReference>
<evidence type="ECO:0000256" key="8">
    <source>
        <dbReference type="SAM" id="Phobius"/>
    </source>
</evidence>
<dbReference type="PANTHER" id="PTHR32468:SF0">
    <property type="entry name" value="K(+)_H(+) ANTIPORTER 1"/>
    <property type="match status" value="1"/>
</dbReference>
<keyword evidence="5 8" id="KW-1133">Transmembrane helix</keyword>
<dbReference type="InterPro" id="IPR038770">
    <property type="entry name" value="Na+/solute_symporter_sf"/>
</dbReference>
<dbReference type="Pfam" id="PF00999">
    <property type="entry name" value="Na_H_Exchanger"/>
    <property type="match status" value="1"/>
</dbReference>
<name>A0ABW0QPW5_9GAMM</name>
<feature type="transmembrane region" description="Helical" evidence="8">
    <location>
        <begin position="29"/>
        <end position="52"/>
    </location>
</feature>
<organism evidence="10 11">
    <name type="scientific">Rhodanobacter ginsengisoli</name>
    <dbReference type="NCBI Taxonomy" id="418646"/>
    <lineage>
        <taxon>Bacteria</taxon>
        <taxon>Pseudomonadati</taxon>
        <taxon>Pseudomonadota</taxon>
        <taxon>Gammaproteobacteria</taxon>
        <taxon>Lysobacterales</taxon>
        <taxon>Rhodanobacteraceae</taxon>
        <taxon>Rhodanobacter</taxon>
    </lineage>
</organism>
<gene>
    <name evidence="10" type="ORF">ACFPPA_03185</name>
</gene>
<comment type="subcellular location">
    <subcellularLocation>
        <location evidence="1">Membrane</location>
        <topology evidence="1">Multi-pass membrane protein</topology>
    </subcellularLocation>
</comment>
<keyword evidence="2" id="KW-0813">Transport</keyword>
<protein>
    <submittedName>
        <fullName evidence="10">Cation:proton antiporter</fullName>
    </submittedName>
</protein>
<evidence type="ECO:0000256" key="3">
    <source>
        <dbReference type="ARBA" id="ARBA00022449"/>
    </source>
</evidence>
<dbReference type="RefSeq" id="WP_377317206.1">
    <property type="nucleotide sequence ID" value="NZ_JBHSNF010000001.1"/>
</dbReference>
<evidence type="ECO:0000256" key="5">
    <source>
        <dbReference type="ARBA" id="ARBA00022989"/>
    </source>
</evidence>
<evidence type="ECO:0000313" key="10">
    <source>
        <dbReference type="EMBL" id="MFC5524739.1"/>
    </source>
</evidence>
<evidence type="ECO:0000313" key="11">
    <source>
        <dbReference type="Proteomes" id="UP001596114"/>
    </source>
</evidence>
<feature type="transmembrane region" description="Helical" evidence="8">
    <location>
        <begin position="173"/>
        <end position="192"/>
    </location>
</feature>
<reference evidence="11" key="1">
    <citation type="journal article" date="2019" name="Int. J. Syst. Evol. Microbiol.">
        <title>The Global Catalogue of Microorganisms (GCM) 10K type strain sequencing project: providing services to taxonomists for standard genome sequencing and annotation.</title>
        <authorList>
            <consortium name="The Broad Institute Genomics Platform"/>
            <consortium name="The Broad Institute Genome Sequencing Center for Infectious Disease"/>
            <person name="Wu L."/>
            <person name="Ma J."/>
        </authorList>
    </citation>
    <scope>NUCLEOTIDE SEQUENCE [LARGE SCALE GENOMIC DNA]</scope>
    <source>
        <strain evidence="11">CGMCC 1.16619</strain>
    </source>
</reference>
<feature type="transmembrane region" description="Helical" evidence="8">
    <location>
        <begin position="102"/>
        <end position="125"/>
    </location>
</feature>
<evidence type="ECO:0000256" key="4">
    <source>
        <dbReference type="ARBA" id="ARBA00022692"/>
    </source>
</evidence>
<evidence type="ECO:0000256" key="7">
    <source>
        <dbReference type="ARBA" id="ARBA00023136"/>
    </source>
</evidence>
<dbReference type="InterPro" id="IPR006153">
    <property type="entry name" value="Cation/H_exchanger_TM"/>
</dbReference>
<dbReference type="PANTHER" id="PTHR32468">
    <property type="entry name" value="CATION/H + ANTIPORTER"/>
    <property type="match status" value="1"/>
</dbReference>
<dbReference type="EMBL" id="JBHSNF010000001">
    <property type="protein sequence ID" value="MFC5524739.1"/>
    <property type="molecule type" value="Genomic_DNA"/>
</dbReference>
<feature type="transmembrane region" description="Helical" evidence="8">
    <location>
        <begin position="137"/>
        <end position="158"/>
    </location>
</feature>
<proteinExistence type="predicted"/>
<comment type="caution">
    <text evidence="10">The sequence shown here is derived from an EMBL/GenBank/DDBJ whole genome shotgun (WGS) entry which is preliminary data.</text>
</comment>
<feature type="transmembrane region" description="Helical" evidence="8">
    <location>
        <begin position="301"/>
        <end position="323"/>
    </location>
</feature>
<feature type="transmembrane region" description="Helical" evidence="8">
    <location>
        <begin position="335"/>
        <end position="357"/>
    </location>
</feature>
<keyword evidence="6" id="KW-0406">Ion transport</keyword>
<keyword evidence="7 8" id="KW-0472">Membrane</keyword>
<evidence type="ECO:0000256" key="1">
    <source>
        <dbReference type="ARBA" id="ARBA00004141"/>
    </source>
</evidence>
<accession>A0ABW0QPW5</accession>
<dbReference type="Gene3D" id="1.20.1530.20">
    <property type="match status" value="1"/>
</dbReference>
<keyword evidence="3" id="KW-0050">Antiport</keyword>